<protein>
    <submittedName>
        <fullName evidence="1">Uncharacterized protein</fullName>
    </submittedName>
</protein>
<organism evidence="1">
    <name type="scientific">marine metagenome</name>
    <dbReference type="NCBI Taxonomy" id="408172"/>
    <lineage>
        <taxon>unclassified sequences</taxon>
        <taxon>metagenomes</taxon>
        <taxon>ecological metagenomes</taxon>
    </lineage>
</organism>
<reference evidence="1" key="1">
    <citation type="submission" date="2018-05" db="EMBL/GenBank/DDBJ databases">
        <authorList>
            <person name="Lanie J.A."/>
            <person name="Ng W.-L."/>
            <person name="Kazmierczak K.M."/>
            <person name="Andrzejewski T.M."/>
            <person name="Davidsen T.M."/>
            <person name="Wayne K.J."/>
            <person name="Tettelin H."/>
            <person name="Glass J.I."/>
            <person name="Rusch D."/>
            <person name="Podicherti R."/>
            <person name="Tsui H.-C.T."/>
            <person name="Winkler M.E."/>
        </authorList>
    </citation>
    <scope>NUCLEOTIDE SEQUENCE</scope>
</reference>
<evidence type="ECO:0000313" key="1">
    <source>
        <dbReference type="EMBL" id="SVE50438.1"/>
    </source>
</evidence>
<dbReference type="EMBL" id="UINC01221904">
    <property type="protein sequence ID" value="SVE50438.1"/>
    <property type="molecule type" value="Genomic_DNA"/>
</dbReference>
<sequence>MNKFILLRYTAHQEWECVGMFDSHQYATMKRGLCLENDWEEALSWKWESYATIAGNKVMHSESKDVWSTYEIVKIKLPKMED</sequence>
<gene>
    <name evidence="1" type="ORF">METZ01_LOCUS503292</name>
</gene>
<proteinExistence type="predicted"/>
<accession>A0A383E2X6</accession>
<dbReference type="AlphaFoldDB" id="A0A383E2X6"/>
<name>A0A383E2X6_9ZZZZ</name>